<dbReference type="Gene3D" id="3.40.30.10">
    <property type="entry name" value="Glutaredoxin"/>
    <property type="match status" value="1"/>
</dbReference>
<dbReference type="AlphaFoldDB" id="A0A5B8VLB7"/>
<dbReference type="PANTHER" id="PTHR42852">
    <property type="entry name" value="THIOL:DISULFIDE INTERCHANGE PROTEIN DSBE"/>
    <property type="match status" value="1"/>
</dbReference>
<dbReference type="InterPro" id="IPR013740">
    <property type="entry name" value="Redoxin"/>
</dbReference>
<dbReference type="Proteomes" id="UP000321291">
    <property type="component" value="Chromosome"/>
</dbReference>
<dbReference type="EMBL" id="CP042434">
    <property type="protein sequence ID" value="QEC72300.1"/>
    <property type="molecule type" value="Genomic_DNA"/>
</dbReference>
<dbReference type="InterPro" id="IPR036249">
    <property type="entry name" value="Thioredoxin-like_sf"/>
</dbReference>
<evidence type="ECO:0000256" key="1">
    <source>
        <dbReference type="ARBA" id="ARBA00004196"/>
    </source>
</evidence>
<dbReference type="InterPro" id="IPR013766">
    <property type="entry name" value="Thioredoxin_domain"/>
</dbReference>
<dbReference type="CDD" id="cd02966">
    <property type="entry name" value="TlpA_like_family"/>
    <property type="match status" value="1"/>
</dbReference>
<reference evidence="7 8" key="1">
    <citation type="journal article" date="2017" name="Int. J. Syst. Evol. Microbiol.">
        <title>Arachidicoccus ginsenosidivorans sp. nov., with ginsenoside-converting activity isolated from ginseng cultivating soil.</title>
        <authorList>
            <person name="Siddiqi M.Z."/>
            <person name="Aslam Z."/>
            <person name="Im W.T."/>
        </authorList>
    </citation>
    <scope>NUCLEOTIDE SEQUENCE [LARGE SCALE GENOMIC DNA]</scope>
    <source>
        <strain evidence="7 8">Gsoil 809</strain>
    </source>
</reference>
<dbReference type="SUPFAM" id="SSF52833">
    <property type="entry name" value="Thioredoxin-like"/>
    <property type="match status" value="1"/>
</dbReference>
<dbReference type="PANTHER" id="PTHR42852:SF6">
    <property type="entry name" value="THIOL:DISULFIDE INTERCHANGE PROTEIN DSBE"/>
    <property type="match status" value="1"/>
</dbReference>
<dbReference type="InterPro" id="IPR050553">
    <property type="entry name" value="Thioredoxin_ResA/DsbE_sf"/>
</dbReference>
<dbReference type="Pfam" id="PF08534">
    <property type="entry name" value="Redoxin"/>
    <property type="match status" value="1"/>
</dbReference>
<keyword evidence="8" id="KW-1185">Reference proteome</keyword>
<name>A0A5B8VLB7_9BACT</name>
<evidence type="ECO:0000256" key="2">
    <source>
        <dbReference type="ARBA" id="ARBA00022748"/>
    </source>
</evidence>
<protein>
    <submittedName>
        <fullName evidence="7">TlpA family protein disulfide reductase</fullName>
    </submittedName>
</protein>
<dbReference type="GO" id="GO:0016491">
    <property type="term" value="F:oxidoreductase activity"/>
    <property type="evidence" value="ECO:0007669"/>
    <property type="project" value="InterPro"/>
</dbReference>
<dbReference type="GO" id="GO:0017004">
    <property type="term" value="P:cytochrome complex assembly"/>
    <property type="evidence" value="ECO:0007669"/>
    <property type="project" value="UniProtKB-KW"/>
</dbReference>
<organism evidence="7 8">
    <name type="scientific">Arachidicoccus ginsenosidivorans</name>
    <dbReference type="NCBI Taxonomy" id="496057"/>
    <lineage>
        <taxon>Bacteria</taxon>
        <taxon>Pseudomonadati</taxon>
        <taxon>Bacteroidota</taxon>
        <taxon>Chitinophagia</taxon>
        <taxon>Chitinophagales</taxon>
        <taxon>Chitinophagaceae</taxon>
        <taxon>Arachidicoccus</taxon>
    </lineage>
</organism>
<keyword evidence="3" id="KW-1015">Disulfide bond</keyword>
<keyword evidence="4" id="KW-0676">Redox-active center</keyword>
<evidence type="ECO:0000259" key="6">
    <source>
        <dbReference type="PROSITE" id="PS51352"/>
    </source>
</evidence>
<comment type="subcellular location">
    <subcellularLocation>
        <location evidence="1">Cell envelope</location>
    </subcellularLocation>
</comment>
<evidence type="ECO:0000256" key="3">
    <source>
        <dbReference type="ARBA" id="ARBA00023157"/>
    </source>
</evidence>
<evidence type="ECO:0000313" key="7">
    <source>
        <dbReference type="EMBL" id="QEC72300.1"/>
    </source>
</evidence>
<evidence type="ECO:0000256" key="4">
    <source>
        <dbReference type="ARBA" id="ARBA00023284"/>
    </source>
</evidence>
<dbReference type="KEGG" id="agi:FSB73_12065"/>
<accession>A0A5B8VLB7</accession>
<keyword evidence="2" id="KW-0201">Cytochrome c-type biogenesis</keyword>
<dbReference type="GO" id="GO:0030313">
    <property type="term" value="C:cell envelope"/>
    <property type="evidence" value="ECO:0007669"/>
    <property type="project" value="UniProtKB-SubCell"/>
</dbReference>
<dbReference type="OrthoDB" id="793244at2"/>
<feature type="chain" id="PRO_5023033950" evidence="5">
    <location>
        <begin position="20"/>
        <end position="318"/>
    </location>
</feature>
<sequence length="318" mass="35844">MKKLLCFIGGAMLAINLTAQQIKPLSVGDQVPDLTFNHVMNSTKTQFKLSDFKGKLVILDFFGTWCGACIPLVPKLNSLQNKLKDSIQIIVVCDDISNEVVSKFIKKKWNSTTRTIQLPFVLMDSVKFSLFPHRMVPHEVWISPEGKLIAATDESQVTLENLLAAYSNPQIKLKQKVDQMDFNRDLPLLINGNGGNMDRLIHKSIFTKKLEGVPSCAGITLDTINHTRRLYCINSSPVNQLTNVYGISRSKFVLIKNNAVSFIDTMRSSSLKDSMYCYEITIPDTVSKAHYKSIMKNDLEQNLSIKTQLKKYKYPATS</sequence>
<evidence type="ECO:0000313" key="8">
    <source>
        <dbReference type="Proteomes" id="UP000321291"/>
    </source>
</evidence>
<evidence type="ECO:0000256" key="5">
    <source>
        <dbReference type="SAM" id="SignalP"/>
    </source>
</evidence>
<keyword evidence="5" id="KW-0732">Signal</keyword>
<dbReference type="RefSeq" id="WP_146782405.1">
    <property type="nucleotide sequence ID" value="NZ_CP042434.1"/>
</dbReference>
<gene>
    <name evidence="7" type="ORF">FSB73_12065</name>
</gene>
<dbReference type="PROSITE" id="PS51352">
    <property type="entry name" value="THIOREDOXIN_2"/>
    <property type="match status" value="1"/>
</dbReference>
<feature type="signal peptide" evidence="5">
    <location>
        <begin position="1"/>
        <end position="19"/>
    </location>
</feature>
<proteinExistence type="predicted"/>
<feature type="domain" description="Thioredoxin" evidence="6">
    <location>
        <begin position="25"/>
        <end position="168"/>
    </location>
</feature>